<sequence>MSAFANRQKLWGAPSPAPNSLLDPPREDLEVIPRRGRSAAKFPAEPSSAPVKPLPGLAKARSGEDSNSPRKSSQHSTFIPNKKNYQQRANGGVLVHAGEGERFVVLGSYGIKVREGQVTIAGAVLSSLDALQWVHAPYSHSLPVLRTTTNTIMELHPHPGAQSLRQLAKLSPVFGKLWDEPQEGISKKATFQLILDSEDGPKRVLLQNLVLPAEWNKKIAGLVSAKQKGAVPIVFMCGPKSSGKSTFGRLLANRLVTDQGDSKKKKKAWSPVAVLDLDPGQPEYSPPGVISLNKISSSNLSPSFCHPTLEPTKGQLRAHAVASITPAQDPEHYIECVLDLYSQWRMALGGKCPLIINTPGWIQGTGLDILGELIKEIRPTEVIYMSRDGPDETVDSLKAACLRNGAANIPFHMLPSQASEASAARSSQHLRTMQTMAYFHLNWSSLAAQHQTWNPTPITALRPWRVRYRGPDRGFVGILCYDHQPGPDLLGEAINGMVLALVKVENKAAFRDLVGEGSTERGVAYTAEGIPLIENPHGSTLNPRHSRALGLVLVRGIDTQRGELQILTPLAADIVAEVGGGDLVLVAGKFDTPNWAYAEDLHLRTSASAVATAAVAAPGQGVPGLAETEGAADEFEGEELQVGEEAVQEEVRAGLESHTEVPWVEMLHGGQKRSAGSKIWRVRRDLGRGGG</sequence>
<evidence type="ECO:0000256" key="2">
    <source>
        <dbReference type="ARBA" id="ARBA00004604"/>
    </source>
</evidence>
<dbReference type="GO" id="GO:0005730">
    <property type="term" value="C:nucleolus"/>
    <property type="evidence" value="ECO:0007669"/>
    <property type="project" value="UniProtKB-SubCell"/>
</dbReference>
<feature type="compositionally biased region" description="Polar residues" evidence="12">
    <location>
        <begin position="69"/>
        <end position="83"/>
    </location>
</feature>
<keyword evidence="10" id="KW-0067">ATP-binding</keyword>
<evidence type="ECO:0000256" key="9">
    <source>
        <dbReference type="ARBA" id="ARBA00022777"/>
    </source>
</evidence>
<keyword evidence="11" id="KW-0539">Nucleus</keyword>
<reference evidence="14" key="2">
    <citation type="submission" date="2023-06" db="EMBL/GenBank/DDBJ databases">
        <authorList>
            <consortium name="Lawrence Berkeley National Laboratory"/>
            <person name="Haridas S."/>
            <person name="Hensen N."/>
            <person name="Bonometti L."/>
            <person name="Westerberg I."/>
            <person name="Brannstrom I.O."/>
            <person name="Guillou S."/>
            <person name="Cros-Aarteil S."/>
            <person name="Calhoun S."/>
            <person name="Kuo A."/>
            <person name="Mondo S."/>
            <person name="Pangilinan J."/>
            <person name="Riley R."/>
            <person name="Labutti K."/>
            <person name="Andreopoulos B."/>
            <person name="Lipzen A."/>
            <person name="Chen C."/>
            <person name="Yanf M."/>
            <person name="Daum C."/>
            <person name="Ng V."/>
            <person name="Clum A."/>
            <person name="Steindorff A."/>
            <person name="Ohm R."/>
            <person name="Martin F."/>
            <person name="Silar P."/>
            <person name="Natvig D."/>
            <person name="Lalanne C."/>
            <person name="Gautier V."/>
            <person name="Ament-Velasquez S.L."/>
            <person name="Kruys A."/>
            <person name="Hutchinson M.I."/>
            <person name="Powell A.J."/>
            <person name="Barry K."/>
            <person name="Miller A.N."/>
            <person name="Grigoriev I.V."/>
            <person name="Debuchy R."/>
            <person name="Gladieux P."/>
            <person name="Thoren M.H."/>
            <person name="Johannesson H."/>
        </authorList>
    </citation>
    <scope>NUCLEOTIDE SEQUENCE</scope>
    <source>
        <strain evidence="14">CBS 955.72</strain>
    </source>
</reference>
<comment type="caution">
    <text evidence="14">The sequence shown here is derived from an EMBL/GenBank/DDBJ whole genome shotgun (WGS) entry which is preliminary data.</text>
</comment>
<evidence type="ECO:0000256" key="10">
    <source>
        <dbReference type="ARBA" id="ARBA00022840"/>
    </source>
</evidence>
<dbReference type="Pfam" id="PF16575">
    <property type="entry name" value="CLP1_P"/>
    <property type="match status" value="1"/>
</dbReference>
<dbReference type="EMBL" id="JAUIQD010000006">
    <property type="protein sequence ID" value="KAK3346754.1"/>
    <property type="molecule type" value="Genomic_DNA"/>
</dbReference>
<dbReference type="FunFam" id="3.40.50.300:FF:001156">
    <property type="entry name" value="Polynucleotide 5-hydroxyl-kinase grc3"/>
    <property type="match status" value="1"/>
</dbReference>
<evidence type="ECO:0000256" key="1">
    <source>
        <dbReference type="ARBA" id="ARBA00003798"/>
    </source>
</evidence>
<evidence type="ECO:0000259" key="13">
    <source>
        <dbReference type="Pfam" id="PF16575"/>
    </source>
</evidence>
<keyword evidence="7" id="KW-0808">Transferase</keyword>
<organism evidence="14 15">
    <name type="scientific">Lasiosphaeria hispida</name>
    <dbReference type="NCBI Taxonomy" id="260671"/>
    <lineage>
        <taxon>Eukaryota</taxon>
        <taxon>Fungi</taxon>
        <taxon>Dikarya</taxon>
        <taxon>Ascomycota</taxon>
        <taxon>Pezizomycotina</taxon>
        <taxon>Sordariomycetes</taxon>
        <taxon>Sordariomycetidae</taxon>
        <taxon>Sordariales</taxon>
        <taxon>Lasiosphaeriaceae</taxon>
        <taxon>Lasiosphaeria</taxon>
    </lineage>
</organism>
<proteinExistence type="inferred from homology"/>
<evidence type="ECO:0000256" key="12">
    <source>
        <dbReference type="SAM" id="MobiDB-lite"/>
    </source>
</evidence>
<protein>
    <recommendedName>
        <fullName evidence="5">Polynucleotide 5'-hydroxyl-kinase GRC3</fullName>
    </recommendedName>
    <alternativeName>
        <fullName evidence="4">Polynucleotide 5'-hydroxyl-kinase grc3</fullName>
    </alternativeName>
</protein>
<evidence type="ECO:0000313" key="15">
    <source>
        <dbReference type="Proteomes" id="UP001275084"/>
    </source>
</evidence>
<gene>
    <name evidence="14" type="ORF">B0T25DRAFT_592817</name>
</gene>
<dbReference type="AlphaFoldDB" id="A0AAJ0HCL3"/>
<evidence type="ECO:0000256" key="7">
    <source>
        <dbReference type="ARBA" id="ARBA00022679"/>
    </source>
</evidence>
<feature type="compositionally biased region" description="Basic and acidic residues" evidence="12">
    <location>
        <begin position="24"/>
        <end position="33"/>
    </location>
</feature>
<dbReference type="GO" id="GO:0000448">
    <property type="term" value="P:cleavage in ITS2 between 5.8S rRNA and LSU-rRNA of tricistronic rRNA transcript (SSU-rRNA, 5.8S rRNA, LSU-rRNA)"/>
    <property type="evidence" value="ECO:0007669"/>
    <property type="project" value="TreeGrafter"/>
</dbReference>
<keyword evidence="9" id="KW-0418">Kinase</keyword>
<dbReference type="Gene3D" id="3.40.50.300">
    <property type="entry name" value="P-loop containing nucleotide triphosphate hydrolases"/>
    <property type="match status" value="1"/>
</dbReference>
<evidence type="ECO:0000256" key="6">
    <source>
        <dbReference type="ARBA" id="ARBA00022552"/>
    </source>
</evidence>
<evidence type="ECO:0000256" key="8">
    <source>
        <dbReference type="ARBA" id="ARBA00022741"/>
    </source>
</evidence>
<comment type="similarity">
    <text evidence="3">Belongs to the Clp1 family. NOL9/GRC3 subfamily.</text>
</comment>
<dbReference type="InterPro" id="IPR032319">
    <property type="entry name" value="CLP1_P"/>
</dbReference>
<keyword evidence="8" id="KW-0547">Nucleotide-binding</keyword>
<keyword evidence="6" id="KW-0698">rRNA processing</keyword>
<evidence type="ECO:0000256" key="5">
    <source>
        <dbReference type="ARBA" id="ARBA00019824"/>
    </source>
</evidence>
<evidence type="ECO:0000256" key="3">
    <source>
        <dbReference type="ARBA" id="ARBA00011003"/>
    </source>
</evidence>
<feature type="region of interest" description="Disordered" evidence="12">
    <location>
        <begin position="1"/>
        <end position="83"/>
    </location>
</feature>
<comment type="subcellular location">
    <subcellularLocation>
        <location evidence="2">Nucleus</location>
        <location evidence="2">Nucleolus</location>
    </subcellularLocation>
</comment>
<dbReference type="GO" id="GO:0051731">
    <property type="term" value="F:polynucleotide 5'-hydroxyl-kinase activity"/>
    <property type="evidence" value="ECO:0007669"/>
    <property type="project" value="InterPro"/>
</dbReference>
<dbReference type="InterPro" id="IPR027417">
    <property type="entry name" value="P-loop_NTPase"/>
</dbReference>
<evidence type="ECO:0000256" key="11">
    <source>
        <dbReference type="ARBA" id="ARBA00023242"/>
    </source>
</evidence>
<dbReference type="InterPro" id="IPR045116">
    <property type="entry name" value="Clp1/Grc3"/>
</dbReference>
<evidence type="ECO:0000256" key="4">
    <source>
        <dbReference type="ARBA" id="ARBA00018706"/>
    </source>
</evidence>
<accession>A0AAJ0HCL3</accession>
<evidence type="ECO:0000313" key="14">
    <source>
        <dbReference type="EMBL" id="KAK3346754.1"/>
    </source>
</evidence>
<reference evidence="14" key="1">
    <citation type="journal article" date="2023" name="Mol. Phylogenet. Evol.">
        <title>Genome-scale phylogeny and comparative genomics of the fungal order Sordariales.</title>
        <authorList>
            <person name="Hensen N."/>
            <person name="Bonometti L."/>
            <person name="Westerberg I."/>
            <person name="Brannstrom I.O."/>
            <person name="Guillou S."/>
            <person name="Cros-Aarteil S."/>
            <person name="Calhoun S."/>
            <person name="Haridas S."/>
            <person name="Kuo A."/>
            <person name="Mondo S."/>
            <person name="Pangilinan J."/>
            <person name="Riley R."/>
            <person name="LaButti K."/>
            <person name="Andreopoulos B."/>
            <person name="Lipzen A."/>
            <person name="Chen C."/>
            <person name="Yan M."/>
            <person name="Daum C."/>
            <person name="Ng V."/>
            <person name="Clum A."/>
            <person name="Steindorff A."/>
            <person name="Ohm R.A."/>
            <person name="Martin F."/>
            <person name="Silar P."/>
            <person name="Natvig D.O."/>
            <person name="Lalanne C."/>
            <person name="Gautier V."/>
            <person name="Ament-Velasquez S.L."/>
            <person name="Kruys A."/>
            <person name="Hutchinson M.I."/>
            <person name="Powell A.J."/>
            <person name="Barry K."/>
            <person name="Miller A.N."/>
            <person name="Grigoriev I.V."/>
            <person name="Debuchy R."/>
            <person name="Gladieux P."/>
            <person name="Hiltunen Thoren M."/>
            <person name="Johannesson H."/>
        </authorList>
    </citation>
    <scope>NUCLEOTIDE SEQUENCE</scope>
    <source>
        <strain evidence="14">CBS 955.72</strain>
    </source>
</reference>
<keyword evidence="15" id="KW-1185">Reference proteome</keyword>
<dbReference type="PANTHER" id="PTHR12755">
    <property type="entry name" value="CLEAVAGE/POLYADENYLATION FACTOR IA SUBUNIT CLP1P"/>
    <property type="match status" value="1"/>
</dbReference>
<comment type="function">
    <text evidence="1">Polynucleotide 5'-kinase involved in rRNA processing.</text>
</comment>
<dbReference type="GO" id="GO:0005524">
    <property type="term" value="F:ATP binding"/>
    <property type="evidence" value="ECO:0007669"/>
    <property type="project" value="UniProtKB-KW"/>
</dbReference>
<dbReference type="Proteomes" id="UP001275084">
    <property type="component" value="Unassembled WGS sequence"/>
</dbReference>
<dbReference type="PANTHER" id="PTHR12755:SF3">
    <property type="entry name" value="POLYNUCLEOTIDE 5'-HYDROXYL-KINASE NOL9"/>
    <property type="match status" value="1"/>
</dbReference>
<name>A0AAJ0HCL3_9PEZI</name>
<feature type="domain" description="Clp1 P-loop" evidence="13">
    <location>
        <begin position="238"/>
        <end position="440"/>
    </location>
</feature>